<dbReference type="InterPro" id="IPR006428">
    <property type="entry name" value="Portal_SPP1-type"/>
</dbReference>
<organism evidence="2 3">
    <name type="scientific">Limosilactobacillus vaginalis</name>
    <dbReference type="NCBI Taxonomy" id="1633"/>
    <lineage>
        <taxon>Bacteria</taxon>
        <taxon>Bacillati</taxon>
        <taxon>Bacillota</taxon>
        <taxon>Bacilli</taxon>
        <taxon>Lactobacillales</taxon>
        <taxon>Lactobacillaceae</taxon>
        <taxon>Limosilactobacillus</taxon>
    </lineage>
</organism>
<protein>
    <submittedName>
        <fullName evidence="2">Phage portal protein</fullName>
    </submittedName>
</protein>
<dbReference type="InterPro" id="IPR021145">
    <property type="entry name" value="Portal_protein_SPP1_Gp6-like"/>
</dbReference>
<keyword evidence="3" id="KW-1185">Reference proteome</keyword>
<dbReference type="Proteomes" id="UP001527392">
    <property type="component" value="Unassembled WGS sequence"/>
</dbReference>
<evidence type="ECO:0000256" key="1">
    <source>
        <dbReference type="SAM" id="MobiDB-lite"/>
    </source>
</evidence>
<gene>
    <name evidence="2" type="ORF">L2504_04365</name>
</gene>
<reference evidence="2 3" key="1">
    <citation type="submission" date="2022-01" db="EMBL/GenBank/DDBJ databases">
        <title>VMRC isolate genome collection.</title>
        <authorList>
            <person name="France M."/>
            <person name="Rutt L."/>
            <person name="Humphrys M."/>
            <person name="Ravel J."/>
        </authorList>
    </citation>
    <scope>NUCLEOTIDE SEQUENCE [LARGE SCALE GENOMIC DNA]</scope>
    <source>
        <strain evidence="2 3">C0030B4</strain>
    </source>
</reference>
<feature type="compositionally biased region" description="Polar residues" evidence="1">
    <location>
        <begin position="483"/>
        <end position="492"/>
    </location>
</feature>
<accession>A0ABT4K6U6</accession>
<proteinExistence type="predicted"/>
<dbReference type="Pfam" id="PF05133">
    <property type="entry name" value="SPP1_portal"/>
    <property type="match status" value="1"/>
</dbReference>
<dbReference type="RefSeq" id="WP_269257280.1">
    <property type="nucleotide sequence ID" value="NZ_JAKHMK010000006.1"/>
</dbReference>
<dbReference type="EMBL" id="JAKHMS010000007">
    <property type="protein sequence ID" value="MCZ3781377.1"/>
    <property type="molecule type" value="Genomic_DNA"/>
</dbReference>
<evidence type="ECO:0000313" key="3">
    <source>
        <dbReference type="Proteomes" id="UP001527392"/>
    </source>
</evidence>
<sequence>MDNKLISGDAYVTKEGMYICSSDELSTNSLRAFVQDNQARSTKYQKNYDLYTGAHSILRMPHDPTSERPDNRLISNWANYVVDTYVGYFMGKPAKITLNNDTQNSQLQDWLSLNSFQNKLAEVAKQVAVYGRSYMLAYQDEQSDTKISVVEPTDGFMVYDTTINHNPLAFVRYSYFNNQLSGEIYTTKQVVSFGNDFNVNDATDHLYGAVPAVEFYSNTERLSLVGKIATLVNAYDSAFSRKANQVDYFDQAYLKILGIPLEKDRETGEPVLNLGANKVLYSPNADAANGQVDFISKPDGDNMQENMLNRLKDDIFQTSMVANLNDEAFSGNASGVAIRYKLLSMQNQAAFEERKFTIALRYLLGTLLGVGKIIGSANSDEMKKDLMFKFDRNIPLNTADEAQTASTLNGIVSKETQLSVLSIVDDPKAEIKRMQDEQQEAVKQAVKNAASATDSVKDDNDGQEEQQVLAGQSGSRKAVDGSKPSQRPTNQR</sequence>
<dbReference type="NCBIfam" id="TIGR01538">
    <property type="entry name" value="portal_SPP1"/>
    <property type="match status" value="1"/>
</dbReference>
<feature type="compositionally biased region" description="Polar residues" evidence="1">
    <location>
        <begin position="465"/>
        <end position="475"/>
    </location>
</feature>
<feature type="region of interest" description="Disordered" evidence="1">
    <location>
        <begin position="437"/>
        <end position="492"/>
    </location>
</feature>
<comment type="caution">
    <text evidence="2">The sequence shown here is derived from an EMBL/GenBank/DDBJ whole genome shotgun (WGS) entry which is preliminary data.</text>
</comment>
<name>A0ABT4K6U6_9LACO</name>
<evidence type="ECO:0000313" key="2">
    <source>
        <dbReference type="EMBL" id="MCZ3781377.1"/>
    </source>
</evidence>